<dbReference type="OrthoDB" id="2017974at2759"/>
<dbReference type="EMBL" id="JOKQ01000012">
    <property type="protein sequence ID" value="KHN68798.1"/>
    <property type="molecule type" value="Genomic_DNA"/>
</dbReference>
<evidence type="ECO:0000259" key="1">
    <source>
        <dbReference type="Pfam" id="PF13638"/>
    </source>
</evidence>
<evidence type="ECO:0000313" key="3">
    <source>
        <dbReference type="Proteomes" id="UP000031056"/>
    </source>
</evidence>
<sequence>MLRISIVPDTNVFMLHLDVIRKLYEDEFPIDVAMSISKVVLQELDHNKSKMTEARKAIRFLEKVYNASITELEGKLKDNSMDVVDGSKLISEVQNNDDKILNFASKQIHPVVLTNDKAFYLKSKCYNVESILMQGLSYEELKIKILGIYTGIEPMDIDEENSKLNEDEKIKELIRDKLLPTILLIMEKSIGKPYVLFFPDDLKAVTLEFLLDLIIKENSLFHSYLPRKSKEIVLGLKKKFKKAKGEELLRLGSELLMMFRIVY</sequence>
<reference evidence="2 3" key="1">
    <citation type="journal article" date="2014" name="MBio">
        <title>The Ordospora colligata genome; evolution of extreme reduction in microsporidia and host-to-parasite horizontal gene transfer.</title>
        <authorList>
            <person name="Pombert J.-F."/>
            <person name="Haag K.L."/>
            <person name="Beidas S."/>
            <person name="Ebert D."/>
            <person name="Keeling P.J."/>
        </authorList>
    </citation>
    <scope>NUCLEOTIDE SEQUENCE [LARGE SCALE GENOMIC DNA]</scope>
    <source>
        <strain evidence="2 3">OC4</strain>
    </source>
</reference>
<organism evidence="2 3">
    <name type="scientific">Ordospora colligata OC4</name>
    <dbReference type="NCBI Taxonomy" id="1354746"/>
    <lineage>
        <taxon>Eukaryota</taxon>
        <taxon>Fungi</taxon>
        <taxon>Fungi incertae sedis</taxon>
        <taxon>Microsporidia</taxon>
        <taxon>Ordosporidae</taxon>
        <taxon>Ordospora</taxon>
    </lineage>
</organism>
<dbReference type="Pfam" id="PF13638">
    <property type="entry name" value="PIN_4"/>
    <property type="match status" value="1"/>
</dbReference>
<dbReference type="Proteomes" id="UP000031056">
    <property type="component" value="Unassembled WGS sequence"/>
</dbReference>
<dbReference type="SUPFAM" id="SSF88723">
    <property type="entry name" value="PIN domain-like"/>
    <property type="match status" value="1"/>
</dbReference>
<dbReference type="GO" id="GO:0004540">
    <property type="term" value="F:RNA nuclease activity"/>
    <property type="evidence" value="ECO:0007669"/>
    <property type="project" value="UniProtKB-ARBA"/>
</dbReference>
<evidence type="ECO:0000313" key="2">
    <source>
        <dbReference type="EMBL" id="KHN68798.1"/>
    </source>
</evidence>
<dbReference type="InterPro" id="IPR052626">
    <property type="entry name" value="SWT1_Regulator"/>
</dbReference>
<dbReference type="HOGENOM" id="CLU_1057793_0_0_1"/>
<dbReference type="AlphaFoldDB" id="A0A0B2UHL2"/>
<name>A0A0B2UHL2_9MICR</name>
<dbReference type="PANTHER" id="PTHR16161">
    <property type="entry name" value="TRANSCRIPTIONAL PROTEIN SWT1"/>
    <property type="match status" value="1"/>
</dbReference>
<dbReference type="InterPro" id="IPR002716">
    <property type="entry name" value="PIN_dom"/>
</dbReference>
<dbReference type="RefSeq" id="XP_014562840.1">
    <property type="nucleotide sequence ID" value="XM_014707354.1"/>
</dbReference>
<dbReference type="GeneID" id="26262532"/>
<comment type="caution">
    <text evidence="2">The sequence shown here is derived from an EMBL/GenBank/DDBJ whole genome shotgun (WGS) entry which is preliminary data.</text>
</comment>
<protein>
    <recommendedName>
        <fullName evidence="1">PIN domain-containing protein</fullName>
    </recommendedName>
</protein>
<gene>
    <name evidence="2" type="ORF">M896_120150</name>
</gene>
<dbReference type="Gene3D" id="3.40.50.1010">
    <property type="entry name" value="5'-nuclease"/>
    <property type="match status" value="1"/>
</dbReference>
<keyword evidence="3" id="KW-1185">Reference proteome</keyword>
<dbReference type="PANTHER" id="PTHR16161:SF0">
    <property type="entry name" value="TRANSCRIPTIONAL PROTEIN SWT1"/>
    <property type="match status" value="1"/>
</dbReference>
<dbReference type="InParanoid" id="A0A0B2UHL2"/>
<accession>A0A0B2UHL2</accession>
<feature type="domain" description="PIN" evidence="1">
    <location>
        <begin position="6"/>
        <end position="130"/>
    </location>
</feature>
<dbReference type="InterPro" id="IPR029060">
    <property type="entry name" value="PIN-like_dom_sf"/>
</dbReference>
<proteinExistence type="predicted"/>
<dbReference type="VEuPathDB" id="MicrosporidiaDB:M896_120150"/>
<dbReference type="GO" id="GO:0005634">
    <property type="term" value="C:nucleus"/>
    <property type="evidence" value="ECO:0007669"/>
    <property type="project" value="TreeGrafter"/>
</dbReference>